<evidence type="ECO:0000313" key="1">
    <source>
        <dbReference type="EMBL" id="GAG31652.1"/>
    </source>
</evidence>
<accession>X0X8B5</accession>
<organism evidence="1">
    <name type="scientific">marine sediment metagenome</name>
    <dbReference type="NCBI Taxonomy" id="412755"/>
    <lineage>
        <taxon>unclassified sequences</taxon>
        <taxon>metagenomes</taxon>
        <taxon>ecological metagenomes</taxon>
    </lineage>
</organism>
<gene>
    <name evidence="1" type="ORF">S01H1_66570</name>
</gene>
<comment type="caution">
    <text evidence="1">The sequence shown here is derived from an EMBL/GenBank/DDBJ whole genome shotgun (WGS) entry which is preliminary data.</text>
</comment>
<proteinExistence type="predicted"/>
<reference evidence="1" key="1">
    <citation type="journal article" date="2014" name="Front. Microbiol.">
        <title>High frequency of phylogenetically diverse reductive dehalogenase-homologous genes in deep subseafloor sedimentary metagenomes.</title>
        <authorList>
            <person name="Kawai M."/>
            <person name="Futagami T."/>
            <person name="Toyoda A."/>
            <person name="Takaki Y."/>
            <person name="Nishi S."/>
            <person name="Hori S."/>
            <person name="Arai W."/>
            <person name="Tsubouchi T."/>
            <person name="Morono Y."/>
            <person name="Uchiyama I."/>
            <person name="Ito T."/>
            <person name="Fujiyama A."/>
            <person name="Inagaki F."/>
            <person name="Takami H."/>
        </authorList>
    </citation>
    <scope>NUCLEOTIDE SEQUENCE</scope>
    <source>
        <strain evidence="1">Expedition CK06-06</strain>
    </source>
</reference>
<sequence>MQAVTFFVKTGKQSPLINKMLQAADLADSTVVQDSSGFEVTVEWKDGEIVDAQRIAKTQQNLQKAFESLGFCVLSIMQKQGTQP</sequence>
<evidence type="ECO:0008006" key="2">
    <source>
        <dbReference type="Google" id="ProtNLM"/>
    </source>
</evidence>
<dbReference type="AlphaFoldDB" id="X0X8B5"/>
<dbReference type="EMBL" id="BARS01044023">
    <property type="protein sequence ID" value="GAG31652.1"/>
    <property type="molecule type" value="Genomic_DNA"/>
</dbReference>
<protein>
    <recommendedName>
        <fullName evidence="2">HMA domain-containing protein</fullName>
    </recommendedName>
</protein>
<name>X0X8B5_9ZZZZ</name>